<proteinExistence type="predicted"/>
<evidence type="ECO:0008006" key="2">
    <source>
        <dbReference type="Google" id="ProtNLM"/>
    </source>
</evidence>
<evidence type="ECO:0000313" key="1">
    <source>
        <dbReference type="EMBL" id="GAG52807.1"/>
    </source>
</evidence>
<comment type="caution">
    <text evidence="1">The sequence shown here is derived from an EMBL/GenBank/DDBJ whole genome shotgun (WGS) entry which is preliminary data.</text>
</comment>
<accession>X0Z2R8</accession>
<gene>
    <name evidence="1" type="ORF">S01H1_76037</name>
</gene>
<dbReference type="AlphaFoldDB" id="X0Z2R8"/>
<reference evidence="1" key="1">
    <citation type="journal article" date="2014" name="Front. Microbiol.">
        <title>High frequency of phylogenetically diverse reductive dehalogenase-homologous genes in deep subseafloor sedimentary metagenomes.</title>
        <authorList>
            <person name="Kawai M."/>
            <person name="Futagami T."/>
            <person name="Toyoda A."/>
            <person name="Takaki Y."/>
            <person name="Nishi S."/>
            <person name="Hori S."/>
            <person name="Arai W."/>
            <person name="Tsubouchi T."/>
            <person name="Morono Y."/>
            <person name="Uchiyama I."/>
            <person name="Ito T."/>
            <person name="Fujiyama A."/>
            <person name="Inagaki F."/>
            <person name="Takami H."/>
        </authorList>
    </citation>
    <scope>NUCLEOTIDE SEQUENCE</scope>
    <source>
        <strain evidence="1">Expedition CK06-06</strain>
    </source>
</reference>
<sequence length="95" mass="10284">ELAAIETKEQAKVEALERDQAVLVAADQVRLDAESVAKVEAMGRIAHLPTKEQSLVLAKVLPVSEVAELVGQSDRTVYRHLEDRPATNGVSHDDG</sequence>
<name>X0Z2R8_9ZZZZ</name>
<dbReference type="EMBL" id="BARS01051003">
    <property type="protein sequence ID" value="GAG52807.1"/>
    <property type="molecule type" value="Genomic_DNA"/>
</dbReference>
<protein>
    <recommendedName>
        <fullName evidence="2">Resolvase HTH domain-containing protein</fullName>
    </recommendedName>
</protein>
<organism evidence="1">
    <name type="scientific">marine sediment metagenome</name>
    <dbReference type="NCBI Taxonomy" id="412755"/>
    <lineage>
        <taxon>unclassified sequences</taxon>
        <taxon>metagenomes</taxon>
        <taxon>ecological metagenomes</taxon>
    </lineage>
</organism>
<feature type="non-terminal residue" evidence="1">
    <location>
        <position position="1"/>
    </location>
</feature>